<dbReference type="EMBL" id="CAJHJT010000001">
    <property type="protein sequence ID" value="CAD6992408.1"/>
    <property type="molecule type" value="Genomic_DNA"/>
</dbReference>
<feature type="transmembrane region" description="Helical" evidence="1">
    <location>
        <begin position="21"/>
        <end position="41"/>
    </location>
</feature>
<gene>
    <name evidence="2" type="ORF">CCAP1982_LOCUS1273</name>
</gene>
<sequence>MAATGGRRAGERAVDGGRLRLLLLAAPWLHCACVITLATPWHRPPRMEATQMYHGSQWHHAMNSLPLPPPPPSPKHDADWTMADGQVQVNWRHKLPRANAGAAGPRNSREGG</sequence>
<keyword evidence="1" id="KW-0472">Membrane</keyword>
<evidence type="ECO:0000313" key="3">
    <source>
        <dbReference type="Proteomes" id="UP000606786"/>
    </source>
</evidence>
<proteinExistence type="predicted"/>
<dbReference type="Proteomes" id="UP000606786">
    <property type="component" value="Unassembled WGS sequence"/>
</dbReference>
<evidence type="ECO:0000313" key="2">
    <source>
        <dbReference type="EMBL" id="CAD6992408.1"/>
    </source>
</evidence>
<reference evidence="2" key="1">
    <citation type="submission" date="2020-11" db="EMBL/GenBank/DDBJ databases">
        <authorList>
            <person name="Whitehead M."/>
        </authorList>
    </citation>
    <scope>NUCLEOTIDE SEQUENCE</scope>
    <source>
        <strain evidence="2">EGII</strain>
    </source>
</reference>
<name>A0A811U210_CERCA</name>
<dbReference type="AlphaFoldDB" id="A0A811U210"/>
<protein>
    <submittedName>
        <fullName evidence="2">(Mediterranean fruit fly) hypothetical protein</fullName>
    </submittedName>
</protein>
<keyword evidence="1" id="KW-0812">Transmembrane</keyword>
<evidence type="ECO:0000256" key="1">
    <source>
        <dbReference type="SAM" id="Phobius"/>
    </source>
</evidence>
<keyword evidence="1" id="KW-1133">Transmembrane helix</keyword>
<accession>A0A811U210</accession>
<keyword evidence="3" id="KW-1185">Reference proteome</keyword>
<comment type="caution">
    <text evidence="2">The sequence shown here is derived from an EMBL/GenBank/DDBJ whole genome shotgun (WGS) entry which is preliminary data.</text>
</comment>
<organism evidence="2 3">
    <name type="scientific">Ceratitis capitata</name>
    <name type="common">Mediterranean fruit fly</name>
    <name type="synonym">Tephritis capitata</name>
    <dbReference type="NCBI Taxonomy" id="7213"/>
    <lineage>
        <taxon>Eukaryota</taxon>
        <taxon>Metazoa</taxon>
        <taxon>Ecdysozoa</taxon>
        <taxon>Arthropoda</taxon>
        <taxon>Hexapoda</taxon>
        <taxon>Insecta</taxon>
        <taxon>Pterygota</taxon>
        <taxon>Neoptera</taxon>
        <taxon>Endopterygota</taxon>
        <taxon>Diptera</taxon>
        <taxon>Brachycera</taxon>
        <taxon>Muscomorpha</taxon>
        <taxon>Tephritoidea</taxon>
        <taxon>Tephritidae</taxon>
        <taxon>Ceratitis</taxon>
        <taxon>Ceratitis</taxon>
    </lineage>
</organism>